<keyword evidence="3" id="KW-0732">Signal</keyword>
<dbReference type="InterPro" id="IPR033433">
    <property type="entry name" value="GtaA_N"/>
</dbReference>
<dbReference type="InParanoid" id="A0A286U6W8"/>
<feature type="compositionally biased region" description="Polar residues" evidence="1">
    <location>
        <begin position="849"/>
        <end position="867"/>
    </location>
</feature>
<comment type="caution">
    <text evidence="6">The sequence shown here is derived from an EMBL/GenBank/DDBJ whole genome shotgun (WGS) entry which is preliminary data.</text>
</comment>
<keyword evidence="7" id="KW-1185">Reference proteome</keyword>
<feature type="signal peptide" evidence="3">
    <location>
        <begin position="1"/>
        <end position="15"/>
    </location>
</feature>
<feature type="transmembrane region" description="Helical" evidence="2">
    <location>
        <begin position="744"/>
        <end position="766"/>
    </location>
</feature>
<name>A0A286U6W8_9AGAM</name>
<feature type="compositionally biased region" description="Low complexity" evidence="1">
    <location>
        <begin position="868"/>
        <end position="880"/>
    </location>
</feature>
<dbReference type="Pfam" id="PF16335">
    <property type="entry name" value="GtaA_6_Hairpin"/>
    <property type="match status" value="1"/>
</dbReference>
<reference evidence="6 7" key="1">
    <citation type="journal article" date="2017" name="Mol. Ecol.">
        <title>Comparative and population genomic landscape of Phellinus noxius: A hypervariable fungus causing root rot in trees.</title>
        <authorList>
            <person name="Chung C.L."/>
            <person name="Lee T.J."/>
            <person name="Akiba M."/>
            <person name="Lee H.H."/>
            <person name="Kuo T.H."/>
            <person name="Liu D."/>
            <person name="Ke H.M."/>
            <person name="Yokoi T."/>
            <person name="Roa M.B."/>
            <person name="Lu M.J."/>
            <person name="Chang Y.Y."/>
            <person name="Ann P.J."/>
            <person name="Tsai J.N."/>
            <person name="Chen C.Y."/>
            <person name="Tzean S.S."/>
            <person name="Ota Y."/>
            <person name="Hattori T."/>
            <person name="Sahashi N."/>
            <person name="Liou R.F."/>
            <person name="Kikuchi T."/>
            <person name="Tsai I.J."/>
        </authorList>
    </citation>
    <scope>NUCLEOTIDE SEQUENCE [LARGE SCALE GENOMIC DNA]</scope>
    <source>
        <strain evidence="6 7">FFPRI411160</strain>
    </source>
</reference>
<proteinExistence type="predicted"/>
<sequence>MLLSILFSCITGVSSQASGWNPEPFNPPNLPLAVKSPYVNCWLPQGPRSATINNLWPQIWDNLVSDSLILGWNAGIRVDGQAYNLLGVPGVANYTNANQTNVLFTPTRTSFLLTADTVDVNMTFLSPIEAHDLTRLSMPFSYLYLSATSNDNNPHEIQFFSDISGEWITGDSSLISTWAPEELSDFISLRMQLASEGKYQEIQNRPQDAVVYHSVQKRSGLSWEINPAVDIREAFANGTGLQNRTDNNFHAVDNPFDTLGISIDIGTIQPGTQSDPVVYTIGVVRDPVIQYTNGDNQLEERNAYYWANFSTVDDVIKDALDHFDDALTASIELDNKLISTANSISTEYAGLISLVTRSAMSAIEYTILKNNQNISDVKAFMKNMGNVGSGQVNAVDVIYAAMPIYLYLNPDIIGYLLSPLLDAQLSSLYTNPFSAMDLGGPFPNATGNTRGHNQGIEQSANMIILTLVHAQASGSGNLMSQYYDLLSKWGDYLVDNTLSPTDQTTSSSDNIKGINQTNLILKGIIGIKAMSQISFLTGHGEDVTKYKVALFSCRITLLKLIAYSKTKADQYYQSWETLAIVSDRIVLNFGGFDSGLIYNLYADKLLGLNVVNGSVKPSRVKSLLTELTFYIFRLAQQQYGVPLDTSNSSLSRTDWMMFAASATTDIQVRNSLINQIYNYATTDFTNKPFPIIYDPSDGQRIIGLNSPAQGAIFAPLALTVNQSITVLPPDPRSGEVERHSSTGAVVGGVVGGMAAVVISIACFIFYRRRQRKKEVSRYNQNAGHSRIQEPPIARLGSIHGFTSSNTRLSSPEPGDMSQVSRNRDHNDTTPIPFYLPDSSVSSSVQNSSPKGRSVNSRSASQSIATPRSNSGTGQSSNSSGEAWREEVNNLRMEIERIREETAPPSYQS</sequence>
<evidence type="ECO:0000259" key="4">
    <source>
        <dbReference type="Pfam" id="PF16335"/>
    </source>
</evidence>
<keyword evidence="2" id="KW-0472">Membrane</keyword>
<dbReference type="OrthoDB" id="3918848at2759"/>
<accession>A0A286U6W8</accession>
<feature type="region of interest" description="Disordered" evidence="1">
    <location>
        <begin position="776"/>
        <end position="887"/>
    </location>
</feature>
<evidence type="ECO:0000313" key="6">
    <source>
        <dbReference type="EMBL" id="PAV15279.1"/>
    </source>
</evidence>
<evidence type="ECO:0000256" key="2">
    <source>
        <dbReference type="SAM" id="Phobius"/>
    </source>
</evidence>
<keyword evidence="2" id="KW-0812">Transmembrane</keyword>
<dbReference type="InterPro" id="IPR032514">
    <property type="entry name" value="GtaA_central"/>
</dbReference>
<dbReference type="Proteomes" id="UP000217199">
    <property type="component" value="Unassembled WGS sequence"/>
</dbReference>
<feature type="chain" id="PRO_5013554624" description="DUF1793-domain-containing protein" evidence="3">
    <location>
        <begin position="16"/>
        <end position="908"/>
    </location>
</feature>
<evidence type="ECO:0000259" key="5">
    <source>
        <dbReference type="Pfam" id="PF17168"/>
    </source>
</evidence>
<feature type="compositionally biased region" description="Low complexity" evidence="1">
    <location>
        <begin position="838"/>
        <end position="848"/>
    </location>
</feature>
<keyword evidence="2" id="KW-1133">Transmembrane helix</keyword>
<evidence type="ECO:0000313" key="7">
    <source>
        <dbReference type="Proteomes" id="UP000217199"/>
    </source>
</evidence>
<dbReference type="EMBL" id="NBII01000010">
    <property type="protein sequence ID" value="PAV15279.1"/>
    <property type="molecule type" value="Genomic_DNA"/>
</dbReference>
<evidence type="ECO:0000256" key="3">
    <source>
        <dbReference type="SAM" id="SignalP"/>
    </source>
</evidence>
<organism evidence="6 7">
    <name type="scientific">Pyrrhoderma noxium</name>
    <dbReference type="NCBI Taxonomy" id="2282107"/>
    <lineage>
        <taxon>Eukaryota</taxon>
        <taxon>Fungi</taxon>
        <taxon>Dikarya</taxon>
        <taxon>Basidiomycota</taxon>
        <taxon>Agaricomycotina</taxon>
        <taxon>Agaricomycetes</taxon>
        <taxon>Hymenochaetales</taxon>
        <taxon>Hymenochaetaceae</taxon>
        <taxon>Pyrrhoderma</taxon>
    </lineage>
</organism>
<dbReference type="InterPro" id="IPR052743">
    <property type="entry name" value="Glutaminase_GtaA"/>
</dbReference>
<gene>
    <name evidence="6" type="ORF">PNOK_0904000</name>
</gene>
<feature type="compositionally biased region" description="Polar residues" evidence="1">
    <location>
        <begin position="800"/>
        <end position="809"/>
    </location>
</feature>
<evidence type="ECO:0000256" key="1">
    <source>
        <dbReference type="SAM" id="MobiDB-lite"/>
    </source>
</evidence>
<dbReference type="PANTHER" id="PTHR31987">
    <property type="entry name" value="GLUTAMINASE A-RELATED"/>
    <property type="match status" value="1"/>
</dbReference>
<dbReference type="Pfam" id="PF17168">
    <property type="entry name" value="DUF5127"/>
    <property type="match status" value="1"/>
</dbReference>
<protein>
    <recommendedName>
        <fullName evidence="8">DUF1793-domain-containing protein</fullName>
    </recommendedName>
</protein>
<dbReference type="PANTHER" id="PTHR31987:SF1">
    <property type="entry name" value="GLUTAMINASE A"/>
    <property type="match status" value="1"/>
</dbReference>
<feature type="domain" description="Glutaminase A N-terminal" evidence="5">
    <location>
        <begin position="107"/>
        <end position="338"/>
    </location>
</feature>
<dbReference type="STRING" id="2282107.A0A286U6W8"/>
<evidence type="ECO:0008006" key="8">
    <source>
        <dbReference type="Google" id="ProtNLM"/>
    </source>
</evidence>
<dbReference type="AlphaFoldDB" id="A0A286U6W8"/>
<feature type="domain" description="Glutaminase A central" evidence="4">
    <location>
        <begin position="345"/>
        <end position="715"/>
    </location>
</feature>